<evidence type="ECO:0000313" key="2">
    <source>
        <dbReference type="EMBL" id="OZI16313.1"/>
    </source>
</evidence>
<organism evidence="2 3">
    <name type="scientific">Bordetella genomosp. 7</name>
    <dbReference type="NCBI Taxonomy" id="1416805"/>
    <lineage>
        <taxon>Bacteria</taxon>
        <taxon>Pseudomonadati</taxon>
        <taxon>Pseudomonadota</taxon>
        <taxon>Betaproteobacteria</taxon>
        <taxon>Burkholderiales</taxon>
        <taxon>Alcaligenaceae</taxon>
        <taxon>Bordetella</taxon>
    </lineage>
</organism>
<dbReference type="GO" id="GO:0016706">
    <property type="term" value="F:2-oxoglutarate-dependent dioxygenase activity"/>
    <property type="evidence" value="ECO:0007669"/>
    <property type="project" value="UniProtKB-ARBA"/>
</dbReference>
<dbReference type="Proteomes" id="UP000216947">
    <property type="component" value="Unassembled WGS sequence"/>
</dbReference>
<evidence type="ECO:0008006" key="4">
    <source>
        <dbReference type="Google" id="ProtNLM"/>
    </source>
</evidence>
<dbReference type="SUPFAM" id="SSF51197">
    <property type="entry name" value="Clavaminate synthase-like"/>
    <property type="match status" value="1"/>
</dbReference>
<evidence type="ECO:0000256" key="1">
    <source>
        <dbReference type="ARBA" id="ARBA00001954"/>
    </source>
</evidence>
<dbReference type="InterPro" id="IPR008775">
    <property type="entry name" value="Phytyl_CoA_dOase-like"/>
</dbReference>
<reference evidence="3" key="1">
    <citation type="submission" date="2017-05" db="EMBL/GenBank/DDBJ databases">
        <title>Complete and WGS of Bordetella genogroups.</title>
        <authorList>
            <person name="Spilker T."/>
            <person name="Lipuma J."/>
        </authorList>
    </citation>
    <scope>NUCLEOTIDE SEQUENCE [LARGE SCALE GENOMIC DNA]</scope>
    <source>
        <strain evidence="3">AU18089</strain>
    </source>
</reference>
<keyword evidence="3" id="KW-1185">Reference proteome</keyword>
<proteinExistence type="predicted"/>
<dbReference type="Gene3D" id="2.60.120.620">
    <property type="entry name" value="q2cbj1_9rhob like domain"/>
    <property type="match status" value="1"/>
</dbReference>
<gene>
    <name evidence="2" type="ORF">CAL19_16610</name>
</gene>
<dbReference type="GO" id="GO:0005506">
    <property type="term" value="F:iron ion binding"/>
    <property type="evidence" value="ECO:0007669"/>
    <property type="project" value="UniProtKB-ARBA"/>
</dbReference>
<protein>
    <recommendedName>
        <fullName evidence="4">Phytanoyl-CoA dioxygenase</fullName>
    </recommendedName>
</protein>
<sequence length="231" mass="24896">MTPATAQFFATHGYVRFPGFYAVKYLAPLRQALKEEWKRLSGVPGLSRSLRTMPAFQQIAKLSSLTQCPGLHQALVTPALLGEVAGLAGRRPAVIQDARLLLSPPRQGDWTLQRLNWHVDVKGALPGSLPGIQAFVLIDDVAQRGGATLALAGSHRMGAAAADLRDALKQGGPDLAARLRDLHTTLVEMAGSAGDVFLMDMRVLHTPSINTTNQPRMMATVRFLFDNAPIG</sequence>
<dbReference type="PANTHER" id="PTHR20883">
    <property type="entry name" value="PHYTANOYL-COA DIOXYGENASE DOMAIN CONTAINING 1"/>
    <property type="match status" value="1"/>
</dbReference>
<dbReference type="PANTHER" id="PTHR20883:SF48">
    <property type="entry name" value="ECTOINE DIOXYGENASE"/>
    <property type="match status" value="1"/>
</dbReference>
<dbReference type="EMBL" id="NEVK01000008">
    <property type="protein sequence ID" value="OZI16313.1"/>
    <property type="molecule type" value="Genomic_DNA"/>
</dbReference>
<dbReference type="RefSeq" id="WP_094797444.1">
    <property type="nucleotide sequence ID" value="NZ_NEVK01000008.1"/>
</dbReference>
<comment type="cofactor">
    <cofactor evidence="1">
        <name>Fe(2+)</name>
        <dbReference type="ChEBI" id="CHEBI:29033"/>
    </cofactor>
</comment>
<dbReference type="Pfam" id="PF05721">
    <property type="entry name" value="PhyH"/>
    <property type="match status" value="1"/>
</dbReference>
<name>A0A261QW50_9BORD</name>
<evidence type="ECO:0000313" key="3">
    <source>
        <dbReference type="Proteomes" id="UP000216947"/>
    </source>
</evidence>
<comment type="caution">
    <text evidence="2">The sequence shown here is derived from an EMBL/GenBank/DDBJ whole genome shotgun (WGS) entry which is preliminary data.</text>
</comment>
<accession>A0A261QW50</accession>
<dbReference type="AlphaFoldDB" id="A0A261QW50"/>